<dbReference type="EMBL" id="JACIEM010000001">
    <property type="protein sequence ID" value="MBB4001227.1"/>
    <property type="molecule type" value="Genomic_DNA"/>
</dbReference>
<evidence type="ECO:0000256" key="1">
    <source>
        <dbReference type="SAM" id="MobiDB-lite"/>
    </source>
</evidence>
<sequence length="54" mass="5685">MAEIIAAAMERHFVITEQPFGRQLAPAPTGPSAMPPGAETKGDGFEGPPWFAAM</sequence>
<comment type="caution">
    <text evidence="2">The sequence shown here is derived from an EMBL/GenBank/DDBJ whole genome shotgun (WGS) entry which is preliminary data.</text>
</comment>
<dbReference type="AlphaFoldDB" id="A0A7W6H9W2"/>
<proteinExistence type="predicted"/>
<gene>
    <name evidence="2" type="ORF">GGR03_000274</name>
</gene>
<feature type="region of interest" description="Disordered" evidence="1">
    <location>
        <begin position="22"/>
        <end position="54"/>
    </location>
</feature>
<keyword evidence="3" id="KW-1185">Reference proteome</keyword>
<reference evidence="2 3" key="1">
    <citation type="submission" date="2020-08" db="EMBL/GenBank/DDBJ databases">
        <title>Genomic Encyclopedia of Type Strains, Phase IV (KMG-IV): sequencing the most valuable type-strain genomes for metagenomic binning, comparative biology and taxonomic classification.</title>
        <authorList>
            <person name="Goeker M."/>
        </authorList>
    </citation>
    <scope>NUCLEOTIDE SEQUENCE [LARGE SCALE GENOMIC DNA]</scope>
    <source>
        <strain evidence="2 3">DSM 103570</strain>
    </source>
</reference>
<name>A0A7W6H9W2_9HYPH</name>
<dbReference type="Proteomes" id="UP000588647">
    <property type="component" value="Unassembled WGS sequence"/>
</dbReference>
<protein>
    <submittedName>
        <fullName evidence="2">Uncharacterized protein</fullName>
    </submittedName>
</protein>
<evidence type="ECO:0000313" key="3">
    <source>
        <dbReference type="Proteomes" id="UP000588647"/>
    </source>
</evidence>
<organism evidence="2 3">
    <name type="scientific">Aurantimonas endophytica</name>
    <dbReference type="NCBI Taxonomy" id="1522175"/>
    <lineage>
        <taxon>Bacteria</taxon>
        <taxon>Pseudomonadati</taxon>
        <taxon>Pseudomonadota</taxon>
        <taxon>Alphaproteobacteria</taxon>
        <taxon>Hyphomicrobiales</taxon>
        <taxon>Aurantimonadaceae</taxon>
        <taxon>Aurantimonas</taxon>
    </lineage>
</organism>
<accession>A0A7W6H9W2</accession>
<evidence type="ECO:0000313" key="2">
    <source>
        <dbReference type="EMBL" id="MBB4001227.1"/>
    </source>
</evidence>
<dbReference type="RefSeq" id="WP_183205657.1">
    <property type="nucleotide sequence ID" value="NZ_JAAAMM010000001.1"/>
</dbReference>